<accession>W7IV02</accession>
<evidence type="ECO:0000313" key="2">
    <source>
        <dbReference type="Proteomes" id="UP000019277"/>
    </source>
</evidence>
<gene>
    <name evidence="1" type="ORF">UO65_0509</name>
</gene>
<name>W7IV02_9PSEU</name>
<organism evidence="1 2">
    <name type="scientific">Actinokineospora spheciospongiae</name>
    <dbReference type="NCBI Taxonomy" id="909613"/>
    <lineage>
        <taxon>Bacteria</taxon>
        <taxon>Bacillati</taxon>
        <taxon>Actinomycetota</taxon>
        <taxon>Actinomycetes</taxon>
        <taxon>Pseudonocardiales</taxon>
        <taxon>Pseudonocardiaceae</taxon>
        <taxon>Actinokineospora</taxon>
    </lineage>
</organism>
<dbReference type="STRING" id="909613.UO65_0509"/>
<evidence type="ECO:0000313" key="1">
    <source>
        <dbReference type="EMBL" id="EWC64183.1"/>
    </source>
</evidence>
<reference evidence="1 2" key="1">
    <citation type="journal article" date="2014" name="Genome Announc.">
        <title>Draft Genome Sequence of the Antitrypanosomally Active Sponge-Associated Bacterium Actinokineospora sp. Strain EG49.</title>
        <authorList>
            <person name="Harjes J."/>
            <person name="Ryu T."/>
            <person name="Abdelmohsen U.R."/>
            <person name="Moitinho-Silva L."/>
            <person name="Horn H."/>
            <person name="Ravasi T."/>
            <person name="Hentschel U."/>
        </authorList>
    </citation>
    <scope>NUCLEOTIDE SEQUENCE [LARGE SCALE GENOMIC DNA]</scope>
    <source>
        <strain evidence="1 2">EG49</strain>
    </source>
</reference>
<dbReference type="Proteomes" id="UP000019277">
    <property type="component" value="Unassembled WGS sequence"/>
</dbReference>
<comment type="caution">
    <text evidence="1">The sequence shown here is derived from an EMBL/GenBank/DDBJ whole genome shotgun (WGS) entry which is preliminary data.</text>
</comment>
<sequence length="232" mass="24877">MPRTLPQCVRRGQQRCGPLGELPDLVQQGFGCGADLAFGSVDGSRVNARWRAIQRLFPRSHSIPPLCMNQRTPDRAVVTSSWPLTAAVINAWRRSASKSICLAASASSKRQSSSMRFARIVISCCDLLSSGHGTTKFERSSIPSVLCALSDAVAFNACSTKFLLDIHVRINSIDIPGVALKTATARATFAPMADRGASDVRPIVPTTLTSRSPSLIFVALYCAESASGMHGR</sequence>
<protein>
    <submittedName>
        <fullName evidence="1">Uncharacterized protein</fullName>
    </submittedName>
</protein>
<dbReference type="EMBL" id="AYXG01000020">
    <property type="protein sequence ID" value="EWC64183.1"/>
    <property type="molecule type" value="Genomic_DNA"/>
</dbReference>
<dbReference type="AlphaFoldDB" id="W7IV02"/>
<proteinExistence type="predicted"/>
<keyword evidence="2" id="KW-1185">Reference proteome</keyword>